<dbReference type="EMBL" id="JAPDRL010000016">
    <property type="protein sequence ID" value="KAJ9666836.1"/>
    <property type="molecule type" value="Genomic_DNA"/>
</dbReference>
<feature type="region of interest" description="Disordered" evidence="1">
    <location>
        <begin position="160"/>
        <end position="282"/>
    </location>
</feature>
<feature type="region of interest" description="Disordered" evidence="1">
    <location>
        <begin position="299"/>
        <end position="323"/>
    </location>
</feature>
<organism evidence="2 3">
    <name type="scientific">Coniosporium apollinis</name>
    <dbReference type="NCBI Taxonomy" id="61459"/>
    <lineage>
        <taxon>Eukaryota</taxon>
        <taxon>Fungi</taxon>
        <taxon>Dikarya</taxon>
        <taxon>Ascomycota</taxon>
        <taxon>Pezizomycotina</taxon>
        <taxon>Dothideomycetes</taxon>
        <taxon>Dothideomycetes incertae sedis</taxon>
        <taxon>Coniosporium</taxon>
    </lineage>
</organism>
<feature type="compositionally biased region" description="Basic and acidic residues" evidence="1">
    <location>
        <begin position="210"/>
        <end position="219"/>
    </location>
</feature>
<keyword evidence="3" id="KW-1185">Reference proteome</keyword>
<feature type="compositionally biased region" description="Low complexity" evidence="1">
    <location>
        <begin position="174"/>
        <end position="185"/>
    </location>
</feature>
<feature type="region of interest" description="Disordered" evidence="1">
    <location>
        <begin position="46"/>
        <end position="91"/>
    </location>
</feature>
<accession>A0ABQ9NYP8</accession>
<proteinExistence type="predicted"/>
<evidence type="ECO:0000313" key="2">
    <source>
        <dbReference type="EMBL" id="KAJ9666836.1"/>
    </source>
</evidence>
<name>A0ABQ9NYP8_9PEZI</name>
<evidence type="ECO:0000256" key="1">
    <source>
        <dbReference type="SAM" id="MobiDB-lite"/>
    </source>
</evidence>
<sequence>MATTWGVVALQQIVKNMQLWAFRVLKPRISNYISQCRKIYANVSSVHDDSQGSHPGASQNPPADTSEPAASSAPAPASAPTAASTQSLGSLEDLPEFRPRFDFTVPSNHRLPYGASTSPDFPATGSRGRFASLNLINVPVQLQTNMEESPAVLFPADLTSSADTRPRSADAQPTTSTSSDLLTESHAMEAARPVRPTSAPPLATGGSHNSTRDNREQADPHTPSQSSVGGSQADLESGPDEARGAVTQDDEEDLSPESDPENDDFDDLSYVPSETDSEDSDYVPLETDSEIFNGQFSAGSEVESGVDQPDTPSRPPSTDSNVLAPDVMDGLETRALGALSGTQLIKLDPVKLRINRLTGEPLLNATWRALEQCLDPGIELAIDAPIDALQDILDELSGALQLPSGEVLMAEDIQAGQNWESIDKALQEIQRSSKVRSSRMLRKALRLWSGEVCLDILASELENVEDEEWASMKREALDILNSADQRQSFKSKSSDKGEDGPSGTTV</sequence>
<feature type="region of interest" description="Disordered" evidence="1">
    <location>
        <begin position="484"/>
        <end position="506"/>
    </location>
</feature>
<protein>
    <submittedName>
        <fullName evidence="2">Uncharacterized protein</fullName>
    </submittedName>
</protein>
<gene>
    <name evidence="2" type="ORF">H2201_002970</name>
</gene>
<dbReference type="Proteomes" id="UP001172684">
    <property type="component" value="Unassembled WGS sequence"/>
</dbReference>
<feature type="compositionally biased region" description="Acidic residues" evidence="1">
    <location>
        <begin position="248"/>
        <end position="267"/>
    </location>
</feature>
<comment type="caution">
    <text evidence="2">The sequence shown here is derived from an EMBL/GenBank/DDBJ whole genome shotgun (WGS) entry which is preliminary data.</text>
</comment>
<evidence type="ECO:0000313" key="3">
    <source>
        <dbReference type="Proteomes" id="UP001172684"/>
    </source>
</evidence>
<feature type="compositionally biased region" description="Low complexity" evidence="1">
    <location>
        <begin position="61"/>
        <end position="87"/>
    </location>
</feature>
<reference evidence="2" key="1">
    <citation type="submission" date="2022-10" db="EMBL/GenBank/DDBJ databases">
        <title>Culturing micro-colonial fungi from biological soil crusts in the Mojave desert and describing Neophaeococcomyces mojavensis, and introducing the new genera and species Taxawa tesnikishii.</title>
        <authorList>
            <person name="Kurbessoian T."/>
            <person name="Stajich J.E."/>
        </authorList>
    </citation>
    <scope>NUCLEOTIDE SEQUENCE</scope>
    <source>
        <strain evidence="2">TK_1</strain>
    </source>
</reference>